<dbReference type="EMBL" id="FQWA01000057">
    <property type="protein sequence ID" value="SHG20319.1"/>
    <property type="molecule type" value="Genomic_DNA"/>
</dbReference>
<protein>
    <submittedName>
        <fullName evidence="2">Uncharacterized protein</fullName>
    </submittedName>
</protein>
<reference evidence="2 3" key="1">
    <citation type="submission" date="2016-11" db="EMBL/GenBank/DDBJ databases">
        <authorList>
            <person name="Varghese N."/>
            <person name="Submissions S."/>
        </authorList>
    </citation>
    <scope>NUCLEOTIDE SEQUENCE [LARGE SCALE GENOMIC DNA]</scope>
    <source>
        <strain evidence="2 3">DSM 22613</strain>
    </source>
</reference>
<proteinExistence type="predicted"/>
<dbReference type="RefSeq" id="WP_143150375.1">
    <property type="nucleotide sequence ID" value="NZ_BAKP01000072.1"/>
</dbReference>
<evidence type="ECO:0000313" key="3">
    <source>
        <dbReference type="Proteomes" id="UP000184105"/>
    </source>
</evidence>
<feature type="compositionally biased region" description="Basic and acidic residues" evidence="1">
    <location>
        <begin position="31"/>
        <end position="42"/>
    </location>
</feature>
<sequence>MDKFYKRPTCAIFTTCIEFPLLAGSSGLGKDSPHHGGEDQKAKPNPFEYNDRIEDEKWNEES</sequence>
<comment type="caution">
    <text evidence="2">The sequence shown here is derived from an EMBL/GenBank/DDBJ whole genome shotgun (WGS) entry which is preliminary data.</text>
</comment>
<evidence type="ECO:0000313" key="2">
    <source>
        <dbReference type="EMBL" id="SHG20319.1"/>
    </source>
</evidence>
<dbReference type="Proteomes" id="UP000184105">
    <property type="component" value="Unassembled WGS sequence"/>
</dbReference>
<accession>A0AAX2F7U5</accession>
<dbReference type="AlphaFoldDB" id="A0AAX2F7U5"/>
<evidence type="ECO:0000256" key="1">
    <source>
        <dbReference type="SAM" id="MobiDB-lite"/>
    </source>
</evidence>
<feature type="region of interest" description="Disordered" evidence="1">
    <location>
        <begin position="27"/>
        <end position="62"/>
    </location>
</feature>
<feature type="compositionally biased region" description="Basic and acidic residues" evidence="1">
    <location>
        <begin position="49"/>
        <end position="62"/>
    </location>
</feature>
<name>A0AAX2F7U5_9BACT</name>
<gene>
    <name evidence="2" type="ORF">SAMN05444364_15710</name>
</gene>
<organism evidence="2 3">
    <name type="scientific">Prevotella scopos JCM 17725</name>
    <dbReference type="NCBI Taxonomy" id="1236518"/>
    <lineage>
        <taxon>Bacteria</taxon>
        <taxon>Pseudomonadati</taxon>
        <taxon>Bacteroidota</taxon>
        <taxon>Bacteroidia</taxon>
        <taxon>Bacteroidales</taxon>
        <taxon>Prevotellaceae</taxon>
        <taxon>Prevotella</taxon>
    </lineage>
</organism>
<keyword evidence="3" id="KW-1185">Reference proteome</keyword>